<organism evidence="3 4">
    <name type="scientific">Protopolystoma xenopodis</name>
    <dbReference type="NCBI Taxonomy" id="117903"/>
    <lineage>
        <taxon>Eukaryota</taxon>
        <taxon>Metazoa</taxon>
        <taxon>Spiralia</taxon>
        <taxon>Lophotrochozoa</taxon>
        <taxon>Platyhelminthes</taxon>
        <taxon>Monogenea</taxon>
        <taxon>Polyopisthocotylea</taxon>
        <taxon>Polystomatidea</taxon>
        <taxon>Polystomatidae</taxon>
        <taxon>Protopolystoma</taxon>
    </lineage>
</organism>
<dbReference type="Proteomes" id="UP000784294">
    <property type="component" value="Unassembled WGS sequence"/>
</dbReference>
<evidence type="ECO:0000256" key="1">
    <source>
        <dbReference type="SAM" id="MobiDB-lite"/>
    </source>
</evidence>
<gene>
    <name evidence="3" type="ORF">PXEA_LOCUS13912</name>
</gene>
<accession>A0A3S5CMC3</accession>
<evidence type="ECO:0000313" key="4">
    <source>
        <dbReference type="Proteomes" id="UP000784294"/>
    </source>
</evidence>
<dbReference type="EMBL" id="CAAALY010046613">
    <property type="protein sequence ID" value="VEL20472.1"/>
    <property type="molecule type" value="Genomic_DNA"/>
</dbReference>
<feature type="region of interest" description="Disordered" evidence="1">
    <location>
        <begin position="1"/>
        <end position="22"/>
    </location>
</feature>
<name>A0A3S5CMC3_9PLAT</name>
<dbReference type="InterPro" id="IPR040233">
    <property type="entry name" value="CCD97-like_C"/>
</dbReference>
<evidence type="ECO:0000259" key="2">
    <source>
        <dbReference type="Pfam" id="PF09747"/>
    </source>
</evidence>
<comment type="caution">
    <text evidence="3">The sequence shown here is derived from an EMBL/GenBank/DDBJ whole genome shotgun (WGS) entry which is preliminary data.</text>
</comment>
<proteinExistence type="predicted"/>
<keyword evidence="4" id="KW-1185">Reference proteome</keyword>
<protein>
    <recommendedName>
        <fullName evidence="2">CCD97-like C-terminal domain-containing protein</fullName>
    </recommendedName>
</protein>
<sequence>MQKLEARQASNEPAANRPVSELSDELYQRLGEHFSDEAMQHRVPVLWETMVGAHLSSQEKRNLLCRDYNSFSGFLMSEVLSQQADQLLAEREAAEVCLRS</sequence>
<dbReference type="AlphaFoldDB" id="A0A3S5CMC3"/>
<dbReference type="Pfam" id="PF09747">
    <property type="entry name" value="CCD97-like_C"/>
    <property type="match status" value="1"/>
</dbReference>
<dbReference type="OrthoDB" id="333176at2759"/>
<reference evidence="3" key="1">
    <citation type="submission" date="2018-11" db="EMBL/GenBank/DDBJ databases">
        <authorList>
            <consortium name="Pathogen Informatics"/>
        </authorList>
    </citation>
    <scope>NUCLEOTIDE SEQUENCE</scope>
</reference>
<feature type="domain" description="CCD97-like C-terminal" evidence="2">
    <location>
        <begin position="29"/>
        <end position="94"/>
    </location>
</feature>
<evidence type="ECO:0000313" key="3">
    <source>
        <dbReference type="EMBL" id="VEL20472.1"/>
    </source>
</evidence>